<accession>A0A2M8KF15</accession>
<sequence length="136" mass="14983">MKRKIKDRLLGDSILPTKLNAMQDALTNQGKITFLIIHATTELIAEGMLVFAQAPEALSDQVAMVAQILSVMFAWSDTPPLTGAKEWPPVIFFQYISISRPRLILNKTIISAKFNTMKGIILVGILASKRTICPGD</sequence>
<dbReference type="AlphaFoldDB" id="A0A2M8KF15"/>
<comment type="caution">
    <text evidence="1">The sequence shown here is derived from an EMBL/GenBank/DDBJ whole genome shotgun (WGS) entry which is preliminary data.</text>
</comment>
<dbReference type="EMBL" id="PFDW01000007">
    <property type="protein sequence ID" value="PJE58505.1"/>
    <property type="molecule type" value="Genomic_DNA"/>
</dbReference>
<protein>
    <submittedName>
        <fullName evidence="1">Uncharacterized protein</fullName>
    </submittedName>
</protein>
<evidence type="ECO:0000313" key="1">
    <source>
        <dbReference type="EMBL" id="PJE58505.1"/>
    </source>
</evidence>
<gene>
    <name evidence="1" type="ORF">COU81_00330</name>
</gene>
<proteinExistence type="predicted"/>
<reference evidence="2" key="1">
    <citation type="submission" date="2017-09" db="EMBL/GenBank/DDBJ databases">
        <title>Depth-based differentiation of microbial function through sediment-hosted aquifers and enrichment of novel symbionts in the deep terrestrial subsurface.</title>
        <authorList>
            <person name="Probst A.J."/>
            <person name="Ladd B."/>
            <person name="Jarett J.K."/>
            <person name="Geller-Mcgrath D.E."/>
            <person name="Sieber C.M.K."/>
            <person name="Emerson J.B."/>
            <person name="Anantharaman K."/>
            <person name="Thomas B.C."/>
            <person name="Malmstrom R."/>
            <person name="Stieglmeier M."/>
            <person name="Klingl A."/>
            <person name="Woyke T."/>
            <person name="Ryan C.M."/>
            <person name="Banfield J.F."/>
        </authorList>
    </citation>
    <scope>NUCLEOTIDE SEQUENCE [LARGE SCALE GENOMIC DNA]</scope>
</reference>
<name>A0A2M8KF15_9BACT</name>
<dbReference type="Proteomes" id="UP000231450">
    <property type="component" value="Unassembled WGS sequence"/>
</dbReference>
<organism evidence="1 2">
    <name type="scientific">Candidatus Portnoybacteria bacterium CG10_big_fil_rev_8_21_14_0_10_36_7</name>
    <dbReference type="NCBI Taxonomy" id="1974812"/>
    <lineage>
        <taxon>Bacteria</taxon>
        <taxon>Candidatus Portnoyibacteriota</taxon>
    </lineage>
</organism>
<evidence type="ECO:0000313" key="2">
    <source>
        <dbReference type="Proteomes" id="UP000231450"/>
    </source>
</evidence>